<name>A0A8J5TDT4_HOMAM</name>
<dbReference type="PROSITE" id="PS51682">
    <property type="entry name" value="SAM_OMT_I"/>
    <property type="match status" value="1"/>
</dbReference>
<dbReference type="SUPFAM" id="SSF53335">
    <property type="entry name" value="S-adenosyl-L-methionine-dependent methyltransferases"/>
    <property type="match status" value="1"/>
</dbReference>
<dbReference type="InterPro" id="IPR050362">
    <property type="entry name" value="Cation-dep_OMT"/>
</dbReference>
<organism evidence="5 6">
    <name type="scientific">Homarus americanus</name>
    <name type="common">American lobster</name>
    <dbReference type="NCBI Taxonomy" id="6706"/>
    <lineage>
        <taxon>Eukaryota</taxon>
        <taxon>Metazoa</taxon>
        <taxon>Ecdysozoa</taxon>
        <taxon>Arthropoda</taxon>
        <taxon>Crustacea</taxon>
        <taxon>Multicrustacea</taxon>
        <taxon>Malacostraca</taxon>
        <taxon>Eumalacostraca</taxon>
        <taxon>Eucarida</taxon>
        <taxon>Decapoda</taxon>
        <taxon>Pleocyemata</taxon>
        <taxon>Astacidea</taxon>
        <taxon>Nephropoidea</taxon>
        <taxon>Nephropidae</taxon>
        <taxon>Homarus</taxon>
    </lineage>
</organism>
<sequence length="206" mass="22996">MYSVNIFTDVQIRLMKDTLKHPKGFMLGAPEILQLNSNIMQTIRAKKVLDIGVFTGASALAAALALPPDHGGQVHGLDNNEEYTNMAKKYWSEAGVSDKIHLHIGDATDTLQKFIDEGQAGSYDFAFVDADKNDYNRYFEQCLVLVRSGGIISFDNTLWRGSVLDPQNQSDFTVAVREFNLKVKDDKRVNISFLKIGDGLTICFKK</sequence>
<dbReference type="GO" id="GO:0008757">
    <property type="term" value="F:S-adenosylmethionine-dependent methyltransferase activity"/>
    <property type="evidence" value="ECO:0007669"/>
    <property type="project" value="TreeGrafter"/>
</dbReference>
<dbReference type="Proteomes" id="UP000747542">
    <property type="component" value="Unassembled WGS sequence"/>
</dbReference>
<keyword evidence="1" id="KW-0489">Methyltransferase</keyword>
<proteinExistence type="inferred from homology"/>
<dbReference type="GO" id="GO:0032259">
    <property type="term" value="P:methylation"/>
    <property type="evidence" value="ECO:0007669"/>
    <property type="project" value="UniProtKB-KW"/>
</dbReference>
<evidence type="ECO:0000313" key="6">
    <source>
        <dbReference type="Proteomes" id="UP000747542"/>
    </source>
</evidence>
<dbReference type="Gene3D" id="3.40.50.150">
    <property type="entry name" value="Vaccinia Virus protein VP39"/>
    <property type="match status" value="1"/>
</dbReference>
<keyword evidence="2" id="KW-0808">Transferase</keyword>
<dbReference type="PANTHER" id="PTHR10509:SF93">
    <property type="entry name" value="CATECHOL O-METHYLTRANSFERASE DOMAIN-CONTAINING PROTEIN 1"/>
    <property type="match status" value="1"/>
</dbReference>
<accession>A0A8J5TDT4</accession>
<evidence type="ECO:0000256" key="1">
    <source>
        <dbReference type="ARBA" id="ARBA00022603"/>
    </source>
</evidence>
<dbReference type="EMBL" id="JAHLQT010007950">
    <property type="protein sequence ID" value="KAG7174106.1"/>
    <property type="molecule type" value="Genomic_DNA"/>
</dbReference>
<dbReference type="GO" id="GO:0008171">
    <property type="term" value="F:O-methyltransferase activity"/>
    <property type="evidence" value="ECO:0007669"/>
    <property type="project" value="InterPro"/>
</dbReference>
<comment type="caution">
    <text evidence="5">The sequence shown here is derived from an EMBL/GenBank/DDBJ whole genome shotgun (WGS) entry which is preliminary data.</text>
</comment>
<dbReference type="InterPro" id="IPR029063">
    <property type="entry name" value="SAM-dependent_MTases_sf"/>
</dbReference>
<dbReference type="CDD" id="cd02440">
    <property type="entry name" value="AdoMet_MTases"/>
    <property type="match status" value="1"/>
</dbReference>
<comment type="similarity">
    <text evidence="4">Belongs to the class I-like SAM-binding methyltransferase superfamily. Cation-dependent O-methyltransferase family.</text>
</comment>
<reference evidence="5" key="1">
    <citation type="journal article" date="2021" name="Sci. Adv.">
        <title>The American lobster genome reveals insights on longevity, neural, and immune adaptations.</title>
        <authorList>
            <person name="Polinski J.M."/>
            <person name="Zimin A.V."/>
            <person name="Clark K.F."/>
            <person name="Kohn A.B."/>
            <person name="Sadowski N."/>
            <person name="Timp W."/>
            <person name="Ptitsyn A."/>
            <person name="Khanna P."/>
            <person name="Romanova D.Y."/>
            <person name="Williams P."/>
            <person name="Greenwood S.J."/>
            <person name="Moroz L.L."/>
            <person name="Walt D.R."/>
            <person name="Bodnar A.G."/>
        </authorList>
    </citation>
    <scope>NUCLEOTIDE SEQUENCE</scope>
    <source>
        <strain evidence="5">GMGI-L3</strain>
    </source>
</reference>
<evidence type="ECO:0000256" key="4">
    <source>
        <dbReference type="ARBA" id="ARBA00023453"/>
    </source>
</evidence>
<evidence type="ECO:0000256" key="3">
    <source>
        <dbReference type="ARBA" id="ARBA00022691"/>
    </source>
</evidence>
<protein>
    <submittedName>
        <fullName evidence="5">Caffeoyl-CoA O-methyltransferase 2-like 1</fullName>
    </submittedName>
</protein>
<dbReference type="PANTHER" id="PTHR10509">
    <property type="entry name" value="O-METHYLTRANSFERASE-RELATED"/>
    <property type="match status" value="1"/>
</dbReference>
<dbReference type="AlphaFoldDB" id="A0A8J5TDT4"/>
<evidence type="ECO:0000256" key="2">
    <source>
        <dbReference type="ARBA" id="ARBA00022679"/>
    </source>
</evidence>
<keyword evidence="3" id="KW-0949">S-adenosyl-L-methionine</keyword>
<keyword evidence="6" id="KW-1185">Reference proteome</keyword>
<gene>
    <name evidence="5" type="primary">omt6-L1</name>
    <name evidence="5" type="ORF">Hamer_G017842</name>
</gene>
<evidence type="ECO:0000313" key="5">
    <source>
        <dbReference type="EMBL" id="KAG7174106.1"/>
    </source>
</evidence>
<dbReference type="InterPro" id="IPR002935">
    <property type="entry name" value="SAM_O-MeTrfase"/>
</dbReference>
<dbReference type="Pfam" id="PF01596">
    <property type="entry name" value="Methyltransf_3"/>
    <property type="match status" value="1"/>
</dbReference>